<dbReference type="RefSeq" id="XP_033455924.1">
    <property type="nucleotide sequence ID" value="XM_033608964.1"/>
</dbReference>
<evidence type="ECO:0000313" key="2">
    <source>
        <dbReference type="RefSeq" id="XP_033455924.1"/>
    </source>
</evidence>
<dbReference type="AlphaFoldDB" id="A0A6J3LTA9"/>
<keyword evidence="1" id="KW-1185">Reference proteome</keyword>
<organism evidence="2">
    <name type="scientific">Dissoconium aciculare CBS 342.82</name>
    <dbReference type="NCBI Taxonomy" id="1314786"/>
    <lineage>
        <taxon>Eukaryota</taxon>
        <taxon>Fungi</taxon>
        <taxon>Dikarya</taxon>
        <taxon>Ascomycota</taxon>
        <taxon>Pezizomycotina</taxon>
        <taxon>Dothideomycetes</taxon>
        <taxon>Dothideomycetidae</taxon>
        <taxon>Mycosphaerellales</taxon>
        <taxon>Dissoconiaceae</taxon>
        <taxon>Dissoconium</taxon>
    </lineage>
</organism>
<reference evidence="2" key="3">
    <citation type="submission" date="2025-08" db="UniProtKB">
        <authorList>
            <consortium name="RefSeq"/>
        </authorList>
    </citation>
    <scope>IDENTIFICATION</scope>
    <source>
        <strain evidence="2">CBS 342.82</strain>
    </source>
</reference>
<accession>A0A6J3LTA9</accession>
<reference evidence="2" key="1">
    <citation type="submission" date="2020-01" db="EMBL/GenBank/DDBJ databases">
        <authorList>
            <consortium name="DOE Joint Genome Institute"/>
            <person name="Haridas S."/>
            <person name="Albert R."/>
            <person name="Binder M."/>
            <person name="Bloem J."/>
            <person name="Labutti K."/>
            <person name="Salamov A."/>
            <person name="Andreopoulos B."/>
            <person name="Baker S.E."/>
            <person name="Barry K."/>
            <person name="Bills G."/>
            <person name="Bluhm B.H."/>
            <person name="Cannon C."/>
            <person name="Castanera R."/>
            <person name="Culley D.E."/>
            <person name="Daum C."/>
            <person name="Ezra D."/>
            <person name="Gonzalez J.B."/>
            <person name="Henrissat B."/>
            <person name="Kuo A."/>
            <person name="Liang C."/>
            <person name="Lipzen A."/>
            <person name="Lutzoni F."/>
            <person name="Magnuson J."/>
            <person name="Mondo S."/>
            <person name="Nolan M."/>
            <person name="Ohm R."/>
            <person name="Pangilinan J."/>
            <person name="Park H.-J."/>
            <person name="Ramirez L."/>
            <person name="Alfaro M."/>
            <person name="Sun H."/>
            <person name="Tritt A."/>
            <person name="Yoshinaga Y."/>
            <person name="Zwiers L.-H."/>
            <person name="Turgeon B.G."/>
            <person name="Goodwin S.B."/>
            <person name="Spatafora J.W."/>
            <person name="Crous P.W."/>
            <person name="Grigoriev I.V."/>
        </authorList>
    </citation>
    <scope>NUCLEOTIDE SEQUENCE</scope>
    <source>
        <strain evidence="2">CBS 342.82</strain>
    </source>
</reference>
<reference evidence="2" key="2">
    <citation type="submission" date="2020-04" db="EMBL/GenBank/DDBJ databases">
        <authorList>
            <consortium name="NCBI Genome Project"/>
        </authorList>
    </citation>
    <scope>NUCLEOTIDE SEQUENCE</scope>
    <source>
        <strain evidence="2">CBS 342.82</strain>
    </source>
</reference>
<dbReference type="Proteomes" id="UP000504637">
    <property type="component" value="Unplaced"/>
</dbReference>
<evidence type="ECO:0000313" key="1">
    <source>
        <dbReference type="Proteomes" id="UP000504637"/>
    </source>
</evidence>
<protein>
    <submittedName>
        <fullName evidence="2">Uncharacterized protein</fullName>
    </submittedName>
</protein>
<name>A0A6J3LTA9_9PEZI</name>
<gene>
    <name evidence="2" type="ORF">K489DRAFT_82608</name>
</gene>
<proteinExistence type="predicted"/>
<dbReference type="GeneID" id="54366765"/>
<sequence>MTALQQRVAESALIRPHVQAGSFSHALVVRDSPLATGEVSCTRGRDRTCFPASSHFLFDFPREEGSARVRAWFLVEKGRSDVSGLVVRSTGGRWYKAAPAFRLRFVDEAGVERRVFCVERKTHRWLPLLPRCSLGAVRRILRLTAGNRRMLDRSRGPLWPWRRGLPVEWSGRDDGTARSSRPPSQLKCVGACVLPASTTCS</sequence>